<dbReference type="InterPro" id="IPR036286">
    <property type="entry name" value="LexA/Signal_pep-like_sf"/>
</dbReference>
<keyword evidence="2" id="KW-0678">Repressor</keyword>
<dbReference type="GO" id="GO:0006281">
    <property type="term" value="P:DNA repair"/>
    <property type="evidence" value="ECO:0007669"/>
    <property type="project" value="UniProtKB-KW"/>
</dbReference>
<evidence type="ECO:0000256" key="10">
    <source>
        <dbReference type="ARBA" id="ARBA00023204"/>
    </source>
</evidence>
<dbReference type="InterPro" id="IPR039418">
    <property type="entry name" value="LexA-like"/>
</dbReference>
<dbReference type="PANTHER" id="PTHR33516:SF2">
    <property type="entry name" value="LEXA REPRESSOR-RELATED"/>
    <property type="match status" value="1"/>
</dbReference>
<dbReference type="InterPro" id="IPR036390">
    <property type="entry name" value="WH_DNA-bd_sf"/>
</dbReference>
<evidence type="ECO:0000256" key="12">
    <source>
        <dbReference type="RuleBase" id="RU003991"/>
    </source>
</evidence>
<keyword evidence="3" id="KW-0235">DNA replication</keyword>
<evidence type="ECO:0000256" key="7">
    <source>
        <dbReference type="ARBA" id="ARBA00023015"/>
    </source>
</evidence>
<sequence>MRSKSKERMKEIRQYAEQFCISHLRTPSTGEIAQALRISKATVHNYLKAMDGQGMLSYQGGKLRTRVTQQVSMEQVGIPIAGAIPCGSPEEEVENIEEYIAFPRAVVGDGEFFILRASGDSMTDAGIDSGDLVVVRKQLEASPGQIVAALVDGGSTLKRLGYDEDAERVVLYPENRERNYPPIKGHSISIQGVAIRVMKELI</sequence>
<evidence type="ECO:0000256" key="1">
    <source>
        <dbReference type="ARBA" id="ARBA00007484"/>
    </source>
</evidence>
<keyword evidence="8" id="KW-0238">DNA-binding</keyword>
<protein>
    <submittedName>
        <fullName evidence="14">Repressor LexA</fullName>
        <ecNumber evidence="14">3.4.21.88</ecNumber>
    </submittedName>
</protein>
<dbReference type="InterPro" id="IPR006197">
    <property type="entry name" value="Peptidase_S24_LexA"/>
</dbReference>
<dbReference type="GO" id="GO:0045892">
    <property type="term" value="P:negative regulation of DNA-templated transcription"/>
    <property type="evidence" value="ECO:0007669"/>
    <property type="project" value="InterPro"/>
</dbReference>
<dbReference type="PRINTS" id="PR00726">
    <property type="entry name" value="LEXASERPTASE"/>
</dbReference>
<dbReference type="GO" id="GO:0009432">
    <property type="term" value="P:SOS response"/>
    <property type="evidence" value="ECO:0007669"/>
    <property type="project" value="UniProtKB-KW"/>
</dbReference>
<dbReference type="PANTHER" id="PTHR33516">
    <property type="entry name" value="LEXA REPRESSOR"/>
    <property type="match status" value="1"/>
</dbReference>
<dbReference type="NCBIfam" id="TIGR00498">
    <property type="entry name" value="lexA"/>
    <property type="match status" value="1"/>
</dbReference>
<evidence type="ECO:0000256" key="3">
    <source>
        <dbReference type="ARBA" id="ARBA00022705"/>
    </source>
</evidence>
<dbReference type="RefSeq" id="WP_154522403.1">
    <property type="nucleotide sequence ID" value="NZ_JAQYJL010000019.1"/>
</dbReference>
<evidence type="ECO:0000256" key="2">
    <source>
        <dbReference type="ARBA" id="ARBA00022491"/>
    </source>
</evidence>
<keyword evidence="15" id="KW-1185">Reference proteome</keyword>
<evidence type="ECO:0000256" key="5">
    <source>
        <dbReference type="ARBA" id="ARBA00022801"/>
    </source>
</evidence>
<dbReference type="InterPro" id="IPR050077">
    <property type="entry name" value="LexA_repressor"/>
</dbReference>
<proteinExistence type="inferred from homology"/>
<dbReference type="SUPFAM" id="SSF46785">
    <property type="entry name" value="Winged helix' DNA-binding domain"/>
    <property type="match status" value="1"/>
</dbReference>
<evidence type="ECO:0000256" key="9">
    <source>
        <dbReference type="ARBA" id="ARBA00023163"/>
    </source>
</evidence>
<keyword evidence="4" id="KW-0227">DNA damage</keyword>
<keyword evidence="10" id="KW-0234">DNA repair</keyword>
<keyword evidence="6 12" id="KW-0068">Autocatalytic cleavage</keyword>
<evidence type="ECO:0000313" key="14">
    <source>
        <dbReference type="EMBL" id="MSS13840.1"/>
    </source>
</evidence>
<keyword evidence="9" id="KW-0804">Transcription</keyword>
<gene>
    <name evidence="14" type="primary">lexA</name>
    <name evidence="14" type="ORF">FYJ35_02080</name>
</gene>
<dbReference type="Pfam" id="PF00717">
    <property type="entry name" value="Peptidase_S24"/>
    <property type="match status" value="1"/>
</dbReference>
<reference evidence="14 15" key="1">
    <citation type="submission" date="2019-08" db="EMBL/GenBank/DDBJ databases">
        <title>In-depth cultivation of the pig gut microbiome towards novel bacterial diversity and tailored functional studies.</title>
        <authorList>
            <person name="Wylensek D."/>
            <person name="Hitch T.C.A."/>
            <person name="Clavel T."/>
        </authorList>
    </citation>
    <scope>NUCLEOTIDE SEQUENCE [LARGE SCALE GENOMIC DNA]</scope>
    <source>
        <strain evidence="14 15">Oil+RF-744-WCA-WT-11</strain>
    </source>
</reference>
<organism evidence="14 15">
    <name type="scientific">Porcincola intestinalis</name>
    <dbReference type="NCBI Taxonomy" id="2606632"/>
    <lineage>
        <taxon>Bacteria</taxon>
        <taxon>Bacillati</taxon>
        <taxon>Bacillota</taxon>
        <taxon>Clostridia</taxon>
        <taxon>Lachnospirales</taxon>
        <taxon>Lachnospiraceae</taxon>
        <taxon>Porcincola</taxon>
    </lineage>
</organism>
<dbReference type="GO" id="GO:0003677">
    <property type="term" value="F:DNA binding"/>
    <property type="evidence" value="ECO:0007669"/>
    <property type="project" value="UniProtKB-KW"/>
</dbReference>
<dbReference type="Proteomes" id="UP000481852">
    <property type="component" value="Unassembled WGS sequence"/>
</dbReference>
<evidence type="ECO:0000256" key="11">
    <source>
        <dbReference type="ARBA" id="ARBA00023236"/>
    </source>
</evidence>
<dbReference type="GO" id="GO:0004252">
    <property type="term" value="F:serine-type endopeptidase activity"/>
    <property type="evidence" value="ECO:0007669"/>
    <property type="project" value="UniProtKB-EC"/>
</dbReference>
<evidence type="ECO:0000313" key="15">
    <source>
        <dbReference type="Proteomes" id="UP000481852"/>
    </source>
</evidence>
<dbReference type="InterPro" id="IPR036388">
    <property type="entry name" value="WH-like_DNA-bd_sf"/>
</dbReference>
<dbReference type="Gene3D" id="2.10.109.10">
    <property type="entry name" value="Umud Fragment, subunit A"/>
    <property type="match status" value="1"/>
</dbReference>
<accession>A0A6L5X0Q2</accession>
<comment type="similarity">
    <text evidence="1 12">Belongs to the peptidase S24 family.</text>
</comment>
<keyword evidence="11" id="KW-0742">SOS response</keyword>
<dbReference type="EC" id="3.4.21.88" evidence="14"/>
<evidence type="ECO:0000256" key="6">
    <source>
        <dbReference type="ARBA" id="ARBA00022813"/>
    </source>
</evidence>
<dbReference type="InterPro" id="IPR015927">
    <property type="entry name" value="Peptidase_S24_S26A/B/C"/>
</dbReference>
<dbReference type="GO" id="GO:0006260">
    <property type="term" value="P:DNA replication"/>
    <property type="evidence" value="ECO:0007669"/>
    <property type="project" value="UniProtKB-KW"/>
</dbReference>
<feature type="domain" description="Peptidase S24/S26A/S26B/S26C" evidence="13">
    <location>
        <begin position="79"/>
        <end position="195"/>
    </location>
</feature>
<dbReference type="EMBL" id="VULZ01000001">
    <property type="protein sequence ID" value="MSS13840.1"/>
    <property type="molecule type" value="Genomic_DNA"/>
</dbReference>
<evidence type="ECO:0000256" key="4">
    <source>
        <dbReference type="ARBA" id="ARBA00022763"/>
    </source>
</evidence>
<comment type="caution">
    <text evidence="14">The sequence shown here is derived from an EMBL/GenBank/DDBJ whole genome shotgun (WGS) entry which is preliminary data.</text>
</comment>
<dbReference type="CDD" id="cd06529">
    <property type="entry name" value="S24_LexA-like"/>
    <property type="match status" value="1"/>
</dbReference>
<evidence type="ECO:0000259" key="13">
    <source>
        <dbReference type="Pfam" id="PF00717"/>
    </source>
</evidence>
<evidence type="ECO:0000256" key="8">
    <source>
        <dbReference type="ARBA" id="ARBA00023125"/>
    </source>
</evidence>
<dbReference type="SUPFAM" id="SSF51306">
    <property type="entry name" value="LexA/Signal peptidase"/>
    <property type="match status" value="1"/>
</dbReference>
<keyword evidence="7" id="KW-0805">Transcription regulation</keyword>
<name>A0A6L5X0Q2_9FIRM</name>
<dbReference type="InterPro" id="IPR006200">
    <property type="entry name" value="LexA"/>
</dbReference>
<dbReference type="Gene3D" id="1.10.10.10">
    <property type="entry name" value="Winged helix-like DNA-binding domain superfamily/Winged helix DNA-binding domain"/>
    <property type="match status" value="1"/>
</dbReference>
<dbReference type="AlphaFoldDB" id="A0A6L5X0Q2"/>
<keyword evidence="5 12" id="KW-0378">Hydrolase</keyword>